<evidence type="ECO:0000259" key="2">
    <source>
        <dbReference type="Pfam" id="PF04149"/>
    </source>
</evidence>
<evidence type="ECO:0000313" key="4">
    <source>
        <dbReference type="Proteomes" id="UP000269198"/>
    </source>
</evidence>
<dbReference type="Proteomes" id="UP000269198">
    <property type="component" value="Unassembled WGS sequence"/>
</dbReference>
<feature type="domain" description="DUF397" evidence="2">
    <location>
        <begin position="5"/>
        <end position="57"/>
    </location>
</feature>
<reference evidence="3 4" key="1">
    <citation type="submission" date="2018-11" db="EMBL/GenBank/DDBJ databases">
        <title>The genome draft of YIM 96095.</title>
        <authorList>
            <person name="Tang S.-K."/>
            <person name="Chunyu W.-X."/>
            <person name="Feng Y.-Z."/>
        </authorList>
    </citation>
    <scope>NUCLEOTIDE SEQUENCE [LARGE SCALE GENOMIC DNA]</scope>
    <source>
        <strain evidence="3 4">YIM 96095</strain>
    </source>
</reference>
<dbReference type="OrthoDB" id="3436700at2"/>
<dbReference type="AlphaFoldDB" id="A0A3N0EHI7"/>
<dbReference type="InterPro" id="IPR007278">
    <property type="entry name" value="DUF397"/>
</dbReference>
<comment type="caution">
    <text evidence="3">The sequence shown here is derived from an EMBL/GenBank/DDBJ whole genome shotgun (WGS) entry which is preliminary data.</text>
</comment>
<accession>A0A3N0EHI7</accession>
<gene>
    <name evidence="3" type="ORF">EFW17_00085</name>
</gene>
<name>A0A3N0EHI7_9ACTN</name>
<dbReference type="Pfam" id="PF04149">
    <property type="entry name" value="DUF397"/>
    <property type="match status" value="1"/>
</dbReference>
<evidence type="ECO:0000256" key="1">
    <source>
        <dbReference type="SAM" id="MobiDB-lite"/>
    </source>
</evidence>
<keyword evidence="4" id="KW-1185">Reference proteome</keyword>
<feature type="region of interest" description="Disordered" evidence="1">
    <location>
        <begin position="1"/>
        <end position="21"/>
    </location>
</feature>
<protein>
    <submittedName>
        <fullName evidence="3">DUF397 domain-containing protein</fullName>
    </submittedName>
</protein>
<evidence type="ECO:0000313" key="3">
    <source>
        <dbReference type="EMBL" id="RNL87292.1"/>
    </source>
</evidence>
<dbReference type="EMBL" id="RJMB01000001">
    <property type="protein sequence ID" value="RNL87292.1"/>
    <property type="molecule type" value="Genomic_DNA"/>
</dbReference>
<dbReference type="RefSeq" id="WP_123199155.1">
    <property type="nucleotide sequence ID" value="NZ_RJMB01000001.1"/>
</dbReference>
<sequence>MLDERWMKSSRSNAGGECVEVRSPDGRQVHVRDSKYREAGALAFGSDAWRSFLDDLKTGRL</sequence>
<proteinExistence type="predicted"/>
<organism evidence="3 4">
    <name type="scientific">Halostreptopolyspora alba</name>
    <dbReference type="NCBI Taxonomy" id="2487137"/>
    <lineage>
        <taxon>Bacteria</taxon>
        <taxon>Bacillati</taxon>
        <taxon>Actinomycetota</taxon>
        <taxon>Actinomycetes</taxon>
        <taxon>Streptosporangiales</taxon>
        <taxon>Nocardiopsidaceae</taxon>
        <taxon>Halostreptopolyspora</taxon>
    </lineage>
</organism>